<dbReference type="Pfam" id="PF12625">
    <property type="entry name" value="Arabinose_bd"/>
    <property type="match status" value="1"/>
</dbReference>
<dbReference type="RefSeq" id="WP_140623933.1">
    <property type="nucleotide sequence ID" value="NZ_VFRQ01000017.1"/>
</dbReference>
<evidence type="ECO:0000259" key="4">
    <source>
        <dbReference type="PROSITE" id="PS01124"/>
    </source>
</evidence>
<keyword evidence="3" id="KW-0804">Transcription</keyword>
<dbReference type="InterPro" id="IPR032687">
    <property type="entry name" value="AraC-type_N"/>
</dbReference>
<dbReference type="PROSITE" id="PS01124">
    <property type="entry name" value="HTH_ARAC_FAMILY_2"/>
    <property type="match status" value="1"/>
</dbReference>
<dbReference type="EMBL" id="VFRQ01000017">
    <property type="protein sequence ID" value="TPE40626.1"/>
    <property type="molecule type" value="Genomic_DNA"/>
</dbReference>
<dbReference type="PANTHER" id="PTHR47894:SF1">
    <property type="entry name" value="HTH-TYPE TRANSCRIPTIONAL REGULATOR VQSM"/>
    <property type="match status" value="1"/>
</dbReference>
<organism evidence="5 6">
    <name type="scientific">Pontibacter mangrovi</name>
    <dbReference type="NCBI Taxonomy" id="2589816"/>
    <lineage>
        <taxon>Bacteria</taxon>
        <taxon>Pseudomonadati</taxon>
        <taxon>Bacteroidota</taxon>
        <taxon>Cytophagia</taxon>
        <taxon>Cytophagales</taxon>
        <taxon>Hymenobacteraceae</taxon>
        <taxon>Pontibacter</taxon>
    </lineage>
</organism>
<dbReference type="AlphaFoldDB" id="A0A501W4W7"/>
<comment type="caution">
    <text evidence="5">The sequence shown here is derived from an EMBL/GenBank/DDBJ whole genome shotgun (WGS) entry which is preliminary data.</text>
</comment>
<evidence type="ECO:0000313" key="5">
    <source>
        <dbReference type="EMBL" id="TPE40626.1"/>
    </source>
</evidence>
<dbReference type="Proteomes" id="UP000316727">
    <property type="component" value="Unassembled WGS sequence"/>
</dbReference>
<dbReference type="SMART" id="SM00342">
    <property type="entry name" value="HTH_ARAC"/>
    <property type="match status" value="1"/>
</dbReference>
<protein>
    <submittedName>
        <fullName evidence="5">AraC family transcriptional regulator</fullName>
    </submittedName>
</protein>
<feature type="domain" description="HTH araC/xylS-type" evidence="4">
    <location>
        <begin position="239"/>
        <end position="338"/>
    </location>
</feature>
<evidence type="ECO:0000256" key="1">
    <source>
        <dbReference type="ARBA" id="ARBA00023015"/>
    </source>
</evidence>
<proteinExistence type="predicted"/>
<dbReference type="SUPFAM" id="SSF46689">
    <property type="entry name" value="Homeodomain-like"/>
    <property type="match status" value="1"/>
</dbReference>
<dbReference type="InterPro" id="IPR018060">
    <property type="entry name" value="HTH_AraC"/>
</dbReference>
<dbReference type="Pfam" id="PF12833">
    <property type="entry name" value="HTH_18"/>
    <property type="match status" value="1"/>
</dbReference>
<gene>
    <name evidence="5" type="ORF">FJM65_20015</name>
</gene>
<keyword evidence="1" id="KW-0805">Transcription regulation</keyword>
<evidence type="ECO:0000256" key="3">
    <source>
        <dbReference type="ARBA" id="ARBA00023163"/>
    </source>
</evidence>
<dbReference type="Gene3D" id="1.10.10.60">
    <property type="entry name" value="Homeodomain-like"/>
    <property type="match status" value="1"/>
</dbReference>
<dbReference type="InterPro" id="IPR009057">
    <property type="entry name" value="Homeodomain-like_sf"/>
</dbReference>
<dbReference type="GO" id="GO:0003700">
    <property type="term" value="F:DNA-binding transcription factor activity"/>
    <property type="evidence" value="ECO:0007669"/>
    <property type="project" value="InterPro"/>
</dbReference>
<dbReference type="GO" id="GO:0000976">
    <property type="term" value="F:transcription cis-regulatory region binding"/>
    <property type="evidence" value="ECO:0007669"/>
    <property type="project" value="TreeGrafter"/>
</dbReference>
<keyword evidence="2" id="KW-0238">DNA-binding</keyword>
<evidence type="ECO:0000256" key="2">
    <source>
        <dbReference type="ARBA" id="ARBA00023125"/>
    </source>
</evidence>
<sequence>MNRYTIYSGWVREVLFSVCKTEEELRKLLKVARLKPEVLHMPSGQLAPETAEQLLKAAQRQAGEECVGLVCGQKASVPLWDIVGWLMQVSPTLEVAFEGLCQYHRCFSHSIMFRLSERNGCVVLELQPEPDWQEMYPVSCRQVVELNLAAALHFASAQLKQPVSPQLVTISFPKPPQPWQYESRLKCPLKFGTDVCSIHFKPHEVRRPLAGYSAAMYSLAKKLLDDMLQPNYDVTSFIEVLRRELQERIRENGPCTIVPVADALCLSVRSLQRRLSQQGTSFQKEVEAQKKQVAQRLIQANRYNVSEVAGMLGYSDCSAFRKAFRKWTGYNPKAFALQRQP</sequence>
<reference evidence="5 6" key="1">
    <citation type="submission" date="2019-06" db="EMBL/GenBank/DDBJ databases">
        <title>A novel bacterium of genus Pontibacter, isolated from marine sediment.</title>
        <authorList>
            <person name="Huang H."/>
            <person name="Mo K."/>
            <person name="Hu Y."/>
        </authorList>
    </citation>
    <scope>NUCLEOTIDE SEQUENCE [LARGE SCALE GENOMIC DNA]</scope>
    <source>
        <strain evidence="5 6">HB172049</strain>
    </source>
</reference>
<accession>A0A501W4W7</accession>
<dbReference type="GO" id="GO:0005829">
    <property type="term" value="C:cytosol"/>
    <property type="evidence" value="ECO:0007669"/>
    <property type="project" value="TreeGrafter"/>
</dbReference>
<dbReference type="PANTHER" id="PTHR47894">
    <property type="entry name" value="HTH-TYPE TRANSCRIPTIONAL REGULATOR GADX"/>
    <property type="match status" value="1"/>
</dbReference>
<evidence type="ECO:0000313" key="6">
    <source>
        <dbReference type="Proteomes" id="UP000316727"/>
    </source>
</evidence>
<name>A0A501W4W7_9BACT</name>
<dbReference type="OrthoDB" id="5582699at2"/>
<keyword evidence="6" id="KW-1185">Reference proteome</keyword>